<dbReference type="PROSITE" id="PS51257">
    <property type="entry name" value="PROKAR_LIPOPROTEIN"/>
    <property type="match status" value="1"/>
</dbReference>
<dbReference type="EMBL" id="DVFW01000043">
    <property type="protein sequence ID" value="HIQ81273.1"/>
    <property type="molecule type" value="Genomic_DNA"/>
</dbReference>
<dbReference type="AlphaFoldDB" id="A0A9D0ZIH5"/>
<reference evidence="2" key="1">
    <citation type="submission" date="2020-10" db="EMBL/GenBank/DDBJ databases">
        <authorList>
            <person name="Gilroy R."/>
        </authorList>
    </citation>
    <scope>NUCLEOTIDE SEQUENCE</scope>
    <source>
        <strain evidence="2">ChiSjej1B19-3389</strain>
    </source>
</reference>
<keyword evidence="1" id="KW-0472">Membrane</keyword>
<keyword evidence="1" id="KW-0812">Transmembrane</keyword>
<evidence type="ECO:0000313" key="3">
    <source>
        <dbReference type="Proteomes" id="UP000886787"/>
    </source>
</evidence>
<accession>A0A9D0ZIH5</accession>
<proteinExistence type="predicted"/>
<gene>
    <name evidence="2" type="ORF">IAD32_08340</name>
</gene>
<name>A0A9D0ZIH5_9FIRM</name>
<dbReference type="Proteomes" id="UP000886787">
    <property type="component" value="Unassembled WGS sequence"/>
</dbReference>
<evidence type="ECO:0000256" key="1">
    <source>
        <dbReference type="SAM" id="Phobius"/>
    </source>
</evidence>
<organism evidence="2 3">
    <name type="scientific">Candidatus Scatavimonas merdigallinarum</name>
    <dbReference type="NCBI Taxonomy" id="2840914"/>
    <lineage>
        <taxon>Bacteria</taxon>
        <taxon>Bacillati</taxon>
        <taxon>Bacillota</taxon>
        <taxon>Clostridia</taxon>
        <taxon>Eubacteriales</taxon>
        <taxon>Oscillospiraceae</taxon>
        <taxon>Oscillospiraceae incertae sedis</taxon>
        <taxon>Candidatus Scatavimonas</taxon>
    </lineage>
</organism>
<keyword evidence="1" id="KW-1133">Transmembrane helix</keyword>
<protein>
    <submittedName>
        <fullName evidence="2">Uncharacterized protein</fullName>
    </submittedName>
</protein>
<sequence length="238" mass="25861">MVKHKTQGKAVIALMLAIVMMLGACITAFATITDEEPAAIPGYITDSTEKALWMDACPVSGTSEIDAVKWFPDSDGVYYMLLPASADLSGITVYHTFQDARIGQTPIISGNAYDIFEDGGDYTLDADGESYRLKVLQSSKIGSMFITTESGTMDNIHADKENKEAGSLLLIDTDGTVSYDGEMDHIKGRGNTTWNLAKKPYNIKLSKKAELMGMAKSKKMDPSCQRAGAFYAQKPLDL</sequence>
<feature type="transmembrane region" description="Helical" evidence="1">
    <location>
        <begin position="12"/>
        <end position="32"/>
    </location>
</feature>
<reference evidence="2" key="2">
    <citation type="journal article" date="2021" name="PeerJ">
        <title>Extensive microbial diversity within the chicken gut microbiome revealed by metagenomics and culture.</title>
        <authorList>
            <person name="Gilroy R."/>
            <person name="Ravi A."/>
            <person name="Getino M."/>
            <person name="Pursley I."/>
            <person name="Horton D.L."/>
            <person name="Alikhan N.F."/>
            <person name="Baker D."/>
            <person name="Gharbi K."/>
            <person name="Hall N."/>
            <person name="Watson M."/>
            <person name="Adriaenssens E.M."/>
            <person name="Foster-Nyarko E."/>
            <person name="Jarju S."/>
            <person name="Secka A."/>
            <person name="Antonio M."/>
            <person name="Oren A."/>
            <person name="Chaudhuri R.R."/>
            <person name="La Ragione R."/>
            <person name="Hildebrand F."/>
            <person name="Pallen M.J."/>
        </authorList>
    </citation>
    <scope>NUCLEOTIDE SEQUENCE</scope>
    <source>
        <strain evidence="2">ChiSjej1B19-3389</strain>
    </source>
</reference>
<evidence type="ECO:0000313" key="2">
    <source>
        <dbReference type="EMBL" id="HIQ81273.1"/>
    </source>
</evidence>
<comment type="caution">
    <text evidence="2">The sequence shown here is derived from an EMBL/GenBank/DDBJ whole genome shotgun (WGS) entry which is preliminary data.</text>
</comment>